<sequence>MAATRTGGSARLPTSRSSNRTRLTMVVAPAGTATWTSSGTGGTRRG</sequence>
<accession>A0A0A9BGQ7</accession>
<protein>
    <submittedName>
        <fullName evidence="2">Uncharacterized protein</fullName>
    </submittedName>
</protein>
<feature type="compositionally biased region" description="Polar residues" evidence="1">
    <location>
        <begin position="12"/>
        <end position="22"/>
    </location>
</feature>
<evidence type="ECO:0000256" key="1">
    <source>
        <dbReference type="SAM" id="MobiDB-lite"/>
    </source>
</evidence>
<evidence type="ECO:0000313" key="2">
    <source>
        <dbReference type="EMBL" id="JAD58482.1"/>
    </source>
</evidence>
<proteinExistence type="predicted"/>
<dbReference type="AlphaFoldDB" id="A0A0A9BGQ7"/>
<reference evidence="2" key="2">
    <citation type="journal article" date="2015" name="Data Brief">
        <title>Shoot transcriptome of the giant reed, Arundo donax.</title>
        <authorList>
            <person name="Barrero R.A."/>
            <person name="Guerrero F.D."/>
            <person name="Moolhuijzen P."/>
            <person name="Goolsby J.A."/>
            <person name="Tidwell J."/>
            <person name="Bellgard S.E."/>
            <person name="Bellgard M.I."/>
        </authorList>
    </citation>
    <scope>NUCLEOTIDE SEQUENCE</scope>
    <source>
        <tissue evidence="2">Shoot tissue taken approximately 20 cm above the soil surface</tissue>
    </source>
</reference>
<name>A0A0A9BGQ7_ARUDO</name>
<dbReference type="EMBL" id="GBRH01239413">
    <property type="protein sequence ID" value="JAD58482.1"/>
    <property type="molecule type" value="Transcribed_RNA"/>
</dbReference>
<feature type="region of interest" description="Disordered" evidence="1">
    <location>
        <begin position="1"/>
        <end position="22"/>
    </location>
</feature>
<organism evidence="2">
    <name type="scientific">Arundo donax</name>
    <name type="common">Giant reed</name>
    <name type="synonym">Donax arundinaceus</name>
    <dbReference type="NCBI Taxonomy" id="35708"/>
    <lineage>
        <taxon>Eukaryota</taxon>
        <taxon>Viridiplantae</taxon>
        <taxon>Streptophyta</taxon>
        <taxon>Embryophyta</taxon>
        <taxon>Tracheophyta</taxon>
        <taxon>Spermatophyta</taxon>
        <taxon>Magnoliopsida</taxon>
        <taxon>Liliopsida</taxon>
        <taxon>Poales</taxon>
        <taxon>Poaceae</taxon>
        <taxon>PACMAD clade</taxon>
        <taxon>Arundinoideae</taxon>
        <taxon>Arundineae</taxon>
        <taxon>Arundo</taxon>
    </lineage>
</organism>
<reference evidence="2" key="1">
    <citation type="submission" date="2014-09" db="EMBL/GenBank/DDBJ databases">
        <authorList>
            <person name="Magalhaes I.L.F."/>
            <person name="Oliveira U."/>
            <person name="Santos F.R."/>
            <person name="Vidigal T.H.D.A."/>
            <person name="Brescovit A.D."/>
            <person name="Santos A.J."/>
        </authorList>
    </citation>
    <scope>NUCLEOTIDE SEQUENCE</scope>
    <source>
        <tissue evidence="2">Shoot tissue taken approximately 20 cm above the soil surface</tissue>
    </source>
</reference>